<proteinExistence type="predicted"/>
<accession>A0ABU1HS83</accession>
<comment type="caution">
    <text evidence="2">The sequence shown here is derived from an EMBL/GenBank/DDBJ whole genome shotgun (WGS) entry which is preliminary data.</text>
</comment>
<keyword evidence="1" id="KW-1133">Transmembrane helix</keyword>
<organism evidence="2 3">
    <name type="scientific">Microbacterium foliorum</name>
    <dbReference type="NCBI Taxonomy" id="104336"/>
    <lineage>
        <taxon>Bacteria</taxon>
        <taxon>Bacillati</taxon>
        <taxon>Actinomycetota</taxon>
        <taxon>Actinomycetes</taxon>
        <taxon>Micrococcales</taxon>
        <taxon>Microbacteriaceae</taxon>
        <taxon>Microbacterium</taxon>
    </lineage>
</organism>
<name>A0ABU1HS83_9MICO</name>
<dbReference type="EMBL" id="JAVIZQ010000001">
    <property type="protein sequence ID" value="MDR6142906.1"/>
    <property type="molecule type" value="Genomic_DNA"/>
</dbReference>
<evidence type="ECO:0000313" key="2">
    <source>
        <dbReference type="EMBL" id="MDR6142906.1"/>
    </source>
</evidence>
<sequence length="183" mass="18589">MDEARPRTVRRAPTSALLISAAFAAVQALIFVMVVPITSLLAVSSPPAYALVAAVHTAMPLLARVVTRTPGMATFTAAVTGLLTSVVSPIGPLAAVPMVCAALVLDLVLPLQRGRVASARRILLAGAAAGVVLFLVALPVFSPEHLVPGVLAATLGARIVGELAVAGGVIGVRRLLVRAGTIR</sequence>
<protein>
    <recommendedName>
        <fullName evidence="4">ECF transporter S component</fullName>
    </recommendedName>
</protein>
<keyword evidence="3" id="KW-1185">Reference proteome</keyword>
<gene>
    <name evidence="2" type="ORF">QE375_002460</name>
</gene>
<reference evidence="2 3" key="1">
    <citation type="submission" date="2023-08" db="EMBL/GenBank/DDBJ databases">
        <title>Functional and genomic diversity of the sorghum phyllosphere microbiome.</title>
        <authorList>
            <person name="Shade A."/>
        </authorList>
    </citation>
    <scope>NUCLEOTIDE SEQUENCE [LARGE SCALE GENOMIC DNA]</scope>
    <source>
        <strain evidence="2 3">SORGH_AS_0445</strain>
    </source>
</reference>
<feature type="transmembrane region" description="Helical" evidence="1">
    <location>
        <begin position="86"/>
        <end position="109"/>
    </location>
</feature>
<feature type="transmembrane region" description="Helical" evidence="1">
    <location>
        <begin position="121"/>
        <end position="141"/>
    </location>
</feature>
<evidence type="ECO:0000256" key="1">
    <source>
        <dbReference type="SAM" id="Phobius"/>
    </source>
</evidence>
<evidence type="ECO:0000313" key="3">
    <source>
        <dbReference type="Proteomes" id="UP001249291"/>
    </source>
</evidence>
<feature type="transmembrane region" description="Helical" evidence="1">
    <location>
        <begin position="147"/>
        <end position="172"/>
    </location>
</feature>
<feature type="transmembrane region" description="Helical" evidence="1">
    <location>
        <begin position="16"/>
        <end position="41"/>
    </location>
</feature>
<keyword evidence="1" id="KW-0812">Transmembrane</keyword>
<keyword evidence="1" id="KW-0472">Membrane</keyword>
<evidence type="ECO:0008006" key="4">
    <source>
        <dbReference type="Google" id="ProtNLM"/>
    </source>
</evidence>
<dbReference type="Proteomes" id="UP001249291">
    <property type="component" value="Unassembled WGS sequence"/>
</dbReference>
<dbReference type="RefSeq" id="WP_309691433.1">
    <property type="nucleotide sequence ID" value="NZ_JAVIZQ010000001.1"/>
</dbReference>